<keyword evidence="4" id="KW-0269">Exonuclease</keyword>
<keyword evidence="2" id="KW-0540">Nuclease</keyword>
<dbReference type="InterPro" id="IPR022894">
    <property type="entry name" value="Oligoribonuclease"/>
</dbReference>
<dbReference type="Gene3D" id="3.30.420.10">
    <property type="entry name" value="Ribonuclease H-like superfamily/Ribonuclease H"/>
    <property type="match status" value="1"/>
</dbReference>
<dbReference type="PANTHER" id="PTHR11046:SF0">
    <property type="entry name" value="OLIGORIBONUCLEASE, MITOCHONDRIAL"/>
    <property type="match status" value="1"/>
</dbReference>
<evidence type="ECO:0000256" key="1">
    <source>
        <dbReference type="ARBA" id="ARBA00009921"/>
    </source>
</evidence>
<dbReference type="InterPro" id="IPR013520">
    <property type="entry name" value="Ribonucl_H"/>
</dbReference>
<dbReference type="CDD" id="cd06135">
    <property type="entry name" value="Orn"/>
    <property type="match status" value="1"/>
</dbReference>
<evidence type="ECO:0000313" key="6">
    <source>
        <dbReference type="EMBL" id="SVB22652.1"/>
    </source>
</evidence>
<dbReference type="FunFam" id="3.30.420.10:FF:000003">
    <property type="entry name" value="Oligoribonuclease"/>
    <property type="match status" value="1"/>
</dbReference>
<feature type="domain" description="Exonuclease" evidence="5">
    <location>
        <begin position="8"/>
        <end position="181"/>
    </location>
</feature>
<accession>A0A382CA07</accession>
<dbReference type="InterPro" id="IPR036397">
    <property type="entry name" value="RNaseH_sf"/>
</dbReference>
<evidence type="ECO:0000256" key="3">
    <source>
        <dbReference type="ARBA" id="ARBA00022801"/>
    </source>
</evidence>
<dbReference type="GO" id="GO:0003676">
    <property type="term" value="F:nucleic acid binding"/>
    <property type="evidence" value="ECO:0007669"/>
    <property type="project" value="InterPro"/>
</dbReference>
<gene>
    <name evidence="6" type="ORF">METZ01_LOCUS175506</name>
</gene>
<evidence type="ECO:0000256" key="4">
    <source>
        <dbReference type="ARBA" id="ARBA00022839"/>
    </source>
</evidence>
<dbReference type="Pfam" id="PF00929">
    <property type="entry name" value="RNase_T"/>
    <property type="match status" value="1"/>
</dbReference>
<comment type="similarity">
    <text evidence="1">Belongs to the oligoribonuclease family.</text>
</comment>
<dbReference type="NCBIfam" id="NF003765">
    <property type="entry name" value="PRK05359.1"/>
    <property type="match status" value="1"/>
</dbReference>
<dbReference type="HAMAP" id="MF_00045">
    <property type="entry name" value="Oligoribonuclease"/>
    <property type="match status" value="1"/>
</dbReference>
<reference evidence="6" key="1">
    <citation type="submission" date="2018-05" db="EMBL/GenBank/DDBJ databases">
        <authorList>
            <person name="Lanie J.A."/>
            <person name="Ng W.-L."/>
            <person name="Kazmierczak K.M."/>
            <person name="Andrzejewski T.M."/>
            <person name="Davidsen T.M."/>
            <person name="Wayne K.J."/>
            <person name="Tettelin H."/>
            <person name="Glass J.I."/>
            <person name="Rusch D."/>
            <person name="Podicherti R."/>
            <person name="Tsui H.-C.T."/>
            <person name="Winkler M.E."/>
        </authorList>
    </citation>
    <scope>NUCLEOTIDE SEQUENCE</scope>
</reference>
<dbReference type="SMART" id="SM00479">
    <property type="entry name" value="EXOIII"/>
    <property type="match status" value="1"/>
</dbReference>
<dbReference type="PANTHER" id="PTHR11046">
    <property type="entry name" value="OLIGORIBONUCLEASE, MITOCHONDRIAL"/>
    <property type="match status" value="1"/>
</dbReference>
<evidence type="ECO:0000256" key="2">
    <source>
        <dbReference type="ARBA" id="ARBA00022722"/>
    </source>
</evidence>
<proteinExistence type="inferred from homology"/>
<sequence>MNKQSALNMVWMDLEMTGLDPDLEVIIEIASLVTDYDLNILAEGPCLAIHQNDEILARMDAWNQKHHNASGLVERVRKSKITNDEASQQTLEFIKQYCPENTAPLCGNSISQDRKFLCKYMNELHNYLHYRSVDVTSIKELVRRWYPNGPKLPRKSDSHMALTDVRESLSELIFYRKEYFTSNGLSNQKVFSDQNKNHA</sequence>
<dbReference type="GO" id="GO:0000175">
    <property type="term" value="F:3'-5'-RNA exonuclease activity"/>
    <property type="evidence" value="ECO:0007669"/>
    <property type="project" value="InterPro"/>
</dbReference>
<dbReference type="SUPFAM" id="SSF53098">
    <property type="entry name" value="Ribonuclease H-like"/>
    <property type="match status" value="1"/>
</dbReference>
<name>A0A382CA07_9ZZZZ</name>
<organism evidence="6">
    <name type="scientific">marine metagenome</name>
    <dbReference type="NCBI Taxonomy" id="408172"/>
    <lineage>
        <taxon>unclassified sequences</taxon>
        <taxon>metagenomes</taxon>
        <taxon>ecological metagenomes</taxon>
    </lineage>
</organism>
<dbReference type="EMBL" id="UINC01033408">
    <property type="protein sequence ID" value="SVB22652.1"/>
    <property type="molecule type" value="Genomic_DNA"/>
</dbReference>
<keyword evidence="3" id="KW-0378">Hydrolase</keyword>
<evidence type="ECO:0000259" key="5">
    <source>
        <dbReference type="SMART" id="SM00479"/>
    </source>
</evidence>
<protein>
    <recommendedName>
        <fullName evidence="5">Exonuclease domain-containing protein</fullName>
    </recommendedName>
</protein>
<dbReference type="InterPro" id="IPR012337">
    <property type="entry name" value="RNaseH-like_sf"/>
</dbReference>
<dbReference type="AlphaFoldDB" id="A0A382CA07"/>